<dbReference type="STRING" id="306541.SAMN05421668_10139"/>
<evidence type="ECO:0000313" key="1">
    <source>
        <dbReference type="EMBL" id="SFS32383.1"/>
    </source>
</evidence>
<evidence type="ECO:0000313" key="2">
    <source>
        <dbReference type="Proteomes" id="UP000199139"/>
    </source>
</evidence>
<dbReference type="Pfam" id="PF19807">
    <property type="entry name" value="DUF6290"/>
    <property type="match status" value="1"/>
</dbReference>
<protein>
    <submittedName>
        <fullName evidence="1">Uncharacterized protein</fullName>
    </submittedName>
</protein>
<gene>
    <name evidence="1" type="ORF">SAMN05421668_10139</name>
</gene>
<dbReference type="NCBIfam" id="NF046040">
    <property type="entry name" value="RelB_antitoxin"/>
    <property type="match status" value="1"/>
</dbReference>
<dbReference type="Proteomes" id="UP000199139">
    <property type="component" value="Unassembled WGS sequence"/>
</dbReference>
<dbReference type="InterPro" id="IPR046257">
    <property type="entry name" value="DUF6290"/>
</dbReference>
<reference evidence="1 2" key="1">
    <citation type="submission" date="2016-10" db="EMBL/GenBank/DDBJ databases">
        <authorList>
            <person name="de Groot N.N."/>
        </authorList>
    </citation>
    <scope>NUCLEOTIDE SEQUENCE [LARGE SCALE GENOMIC DNA]</scope>
    <source>
        <strain evidence="1 2">DSM 17074</strain>
    </source>
</reference>
<sequence length="72" mass="8312">MMRVIKIRLNEQEETFFQSYAELIRQPLSTLMKQALTEKIEDYLDLEAGSEALKNLSGQSVSLQDMMKAEDL</sequence>
<proteinExistence type="predicted"/>
<organism evidence="1 2">
    <name type="scientific">Halolactibacillus miurensis</name>
    <dbReference type="NCBI Taxonomy" id="306541"/>
    <lineage>
        <taxon>Bacteria</taxon>
        <taxon>Bacillati</taxon>
        <taxon>Bacillota</taxon>
        <taxon>Bacilli</taxon>
        <taxon>Bacillales</taxon>
        <taxon>Bacillaceae</taxon>
        <taxon>Halolactibacillus</taxon>
    </lineage>
</organism>
<dbReference type="AlphaFoldDB" id="A0A1I6NWQ6"/>
<name>A0A1I6NWQ6_9BACI</name>
<accession>A0A1I6NWQ6</accession>
<dbReference type="EMBL" id="FPAI01000001">
    <property type="protein sequence ID" value="SFS32383.1"/>
    <property type="molecule type" value="Genomic_DNA"/>
</dbReference>